<organism evidence="2 3">
    <name type="scientific">Triplophysa tibetana</name>
    <dbReference type="NCBI Taxonomy" id="1572043"/>
    <lineage>
        <taxon>Eukaryota</taxon>
        <taxon>Metazoa</taxon>
        <taxon>Chordata</taxon>
        <taxon>Craniata</taxon>
        <taxon>Vertebrata</taxon>
        <taxon>Euteleostomi</taxon>
        <taxon>Actinopterygii</taxon>
        <taxon>Neopterygii</taxon>
        <taxon>Teleostei</taxon>
        <taxon>Ostariophysi</taxon>
        <taxon>Cypriniformes</taxon>
        <taxon>Nemacheilidae</taxon>
        <taxon>Triplophysa</taxon>
    </lineage>
</organism>
<dbReference type="Proteomes" id="UP000324632">
    <property type="component" value="Chromosome 4"/>
</dbReference>
<dbReference type="EMBL" id="SOYY01000004">
    <property type="protein sequence ID" value="KAA0721842.1"/>
    <property type="molecule type" value="Genomic_DNA"/>
</dbReference>
<dbReference type="PANTHER" id="PTHR34488:SF1">
    <property type="entry name" value="SI:CH211-245H14.1-RELATED"/>
    <property type="match status" value="1"/>
</dbReference>
<sequence length="179" mass="20788">MTITNMMHIENGFKKILGKKIREKKGDLRQTSAENCQFILFFCYIASRAGTDIKAALDELDSFRVHKPVILVVFHHTFDPEKIIPDSNLAFNRERMLAVDCLFYGTEILRCQKNNDAVDQMAEYLRSQKLSRYACLKENDEHDSGENSPLICWQEPPSNRFWIIVLLFACFCIGYLIIK</sequence>
<dbReference type="PANTHER" id="PTHR34488">
    <property type="entry name" value="SI:CH211-245H14.1-RELATED"/>
    <property type="match status" value="1"/>
</dbReference>
<gene>
    <name evidence="2" type="ORF">E1301_Tti017139</name>
</gene>
<comment type="caution">
    <text evidence="2">The sequence shown here is derived from an EMBL/GenBank/DDBJ whole genome shotgun (WGS) entry which is preliminary data.</text>
</comment>
<protein>
    <submittedName>
        <fullName evidence="2">Uncharacterized protein</fullName>
    </submittedName>
</protein>
<dbReference type="AlphaFoldDB" id="A0A5A9PJN4"/>
<name>A0A5A9PJN4_9TELE</name>
<feature type="transmembrane region" description="Helical" evidence="1">
    <location>
        <begin position="161"/>
        <end position="178"/>
    </location>
</feature>
<keyword evidence="1" id="KW-0812">Transmembrane</keyword>
<reference evidence="2 3" key="1">
    <citation type="journal article" date="2019" name="Mol. Ecol. Resour.">
        <title>Chromosome-level genome assembly of Triplophysa tibetana, a fish adapted to the harsh high-altitude environment of the Tibetan Plateau.</title>
        <authorList>
            <person name="Yang X."/>
            <person name="Liu H."/>
            <person name="Ma Z."/>
            <person name="Zou Y."/>
            <person name="Zou M."/>
            <person name="Mao Y."/>
            <person name="Li X."/>
            <person name="Wang H."/>
            <person name="Chen T."/>
            <person name="Wang W."/>
            <person name="Yang R."/>
        </authorList>
    </citation>
    <scope>NUCLEOTIDE SEQUENCE [LARGE SCALE GENOMIC DNA]</scope>
    <source>
        <strain evidence="2">TTIB1903HZAU</strain>
        <tissue evidence="2">Muscle</tissue>
    </source>
</reference>
<keyword evidence="3" id="KW-1185">Reference proteome</keyword>
<evidence type="ECO:0000313" key="3">
    <source>
        <dbReference type="Proteomes" id="UP000324632"/>
    </source>
</evidence>
<evidence type="ECO:0000256" key="1">
    <source>
        <dbReference type="SAM" id="Phobius"/>
    </source>
</evidence>
<accession>A0A5A9PJN4</accession>
<evidence type="ECO:0000313" key="2">
    <source>
        <dbReference type="EMBL" id="KAA0721842.1"/>
    </source>
</evidence>
<proteinExistence type="predicted"/>
<keyword evidence="1" id="KW-0472">Membrane</keyword>
<keyword evidence="1" id="KW-1133">Transmembrane helix</keyword>